<reference evidence="2 3" key="1">
    <citation type="submission" date="2023-11" db="EMBL/GenBank/DDBJ databases">
        <authorList>
            <person name="Bao R."/>
        </authorList>
    </citation>
    <scope>NUCLEOTIDE SEQUENCE [LARGE SCALE GENOMIC DNA]</scope>
    <source>
        <strain evidence="2 3">PJ23</strain>
    </source>
</reference>
<name>A0ABU4RS68_9HYPH</name>
<evidence type="ECO:0000313" key="2">
    <source>
        <dbReference type="EMBL" id="MDX6807461.1"/>
    </source>
</evidence>
<evidence type="ECO:0000313" key="3">
    <source>
        <dbReference type="Proteomes" id="UP001274321"/>
    </source>
</evidence>
<keyword evidence="1" id="KW-0812">Transmembrane</keyword>
<organism evidence="2 3">
    <name type="scientific">Terrihabitans rhizophilus</name>
    <dbReference type="NCBI Taxonomy" id="3092662"/>
    <lineage>
        <taxon>Bacteria</taxon>
        <taxon>Pseudomonadati</taxon>
        <taxon>Pseudomonadota</taxon>
        <taxon>Alphaproteobacteria</taxon>
        <taxon>Hyphomicrobiales</taxon>
        <taxon>Terrihabitans</taxon>
    </lineage>
</organism>
<keyword evidence="1" id="KW-0472">Membrane</keyword>
<protein>
    <submittedName>
        <fullName evidence="2">Uncharacterized protein</fullName>
    </submittedName>
</protein>
<gene>
    <name evidence="2" type="ORF">SCD90_15450</name>
</gene>
<keyword evidence="1" id="KW-1133">Transmembrane helix</keyword>
<sequence length="130" mass="13773">MATLDDDDVTAEEDPRTARIVRRMRLFVGVSTAIMLIGFVLVMSVIVWRLVKAQPASDAGRLTGVPTAPLQNGQQLTGSLPIAAGTKITGTTSDGQRLFVTTEAQDGRPAIHVLDATTLGYLGRIDANAP</sequence>
<feature type="transmembrane region" description="Helical" evidence="1">
    <location>
        <begin position="26"/>
        <end position="51"/>
    </location>
</feature>
<evidence type="ECO:0000256" key="1">
    <source>
        <dbReference type="SAM" id="Phobius"/>
    </source>
</evidence>
<accession>A0ABU4RS68</accession>
<dbReference type="Proteomes" id="UP001274321">
    <property type="component" value="Unassembled WGS sequence"/>
</dbReference>
<dbReference type="RefSeq" id="WP_319845597.1">
    <property type="nucleotide sequence ID" value="NZ_JAXAFJ010000012.1"/>
</dbReference>
<dbReference type="EMBL" id="JAXAFJ010000012">
    <property type="protein sequence ID" value="MDX6807461.1"/>
    <property type="molecule type" value="Genomic_DNA"/>
</dbReference>
<keyword evidence="3" id="KW-1185">Reference proteome</keyword>
<comment type="caution">
    <text evidence="2">The sequence shown here is derived from an EMBL/GenBank/DDBJ whole genome shotgun (WGS) entry which is preliminary data.</text>
</comment>
<proteinExistence type="predicted"/>